<dbReference type="InterPro" id="IPR044492">
    <property type="entry name" value="P_typ_ATPase_HD_dom"/>
</dbReference>
<dbReference type="OrthoDB" id="432719at2759"/>
<evidence type="ECO:0000256" key="14">
    <source>
        <dbReference type="ARBA" id="ARBA00022989"/>
    </source>
</evidence>
<dbReference type="PRINTS" id="PR00942">
    <property type="entry name" value="CUATPASEI"/>
</dbReference>
<evidence type="ECO:0000256" key="6">
    <source>
        <dbReference type="ARBA" id="ARBA00022692"/>
    </source>
</evidence>
<dbReference type="PANTHER" id="PTHR43520:SF30">
    <property type="entry name" value="COPPER-TRANSPORTING ATPASE 2"/>
    <property type="match status" value="1"/>
</dbReference>
<dbReference type="RefSeq" id="XP_012675225.2">
    <property type="nucleotide sequence ID" value="XM_012819771.3"/>
</dbReference>
<feature type="transmembrane region" description="Helical" evidence="22">
    <location>
        <begin position="1291"/>
        <end position="1313"/>
    </location>
</feature>
<feature type="transmembrane region" description="Helical" evidence="22">
    <location>
        <begin position="609"/>
        <end position="628"/>
    </location>
</feature>
<dbReference type="GeneID" id="105893361"/>
<feature type="compositionally biased region" description="Low complexity" evidence="23">
    <location>
        <begin position="1401"/>
        <end position="1413"/>
    </location>
</feature>
<dbReference type="InterPro" id="IPR023214">
    <property type="entry name" value="HAD_sf"/>
</dbReference>
<keyword evidence="7 22" id="KW-0479">Metal-binding</keyword>
<evidence type="ECO:0000256" key="13">
    <source>
        <dbReference type="ARBA" id="ARBA00022967"/>
    </source>
</evidence>
<dbReference type="CTD" id="540"/>
<feature type="region of interest" description="Disordered" evidence="23">
    <location>
        <begin position="1372"/>
        <end position="1413"/>
    </location>
</feature>
<keyword evidence="11 22" id="KW-0067">ATP-binding</keyword>
<dbReference type="EC" id="7.2.2.8" evidence="4"/>
<dbReference type="NCBIfam" id="TIGR01525">
    <property type="entry name" value="ATPase-IB_hvy"/>
    <property type="match status" value="1"/>
</dbReference>
<dbReference type="GO" id="GO:0005802">
    <property type="term" value="C:trans-Golgi network"/>
    <property type="evidence" value="ECO:0007669"/>
    <property type="project" value="UniProtKB-ARBA"/>
</dbReference>
<dbReference type="Proteomes" id="UP000515152">
    <property type="component" value="Chromosome 21"/>
</dbReference>
<keyword evidence="6 22" id="KW-0812">Transmembrane</keyword>
<dbReference type="GO" id="GO:0005507">
    <property type="term" value="F:copper ion binding"/>
    <property type="evidence" value="ECO:0007669"/>
    <property type="project" value="InterPro"/>
</dbReference>
<keyword evidence="13" id="KW-1278">Translocase</keyword>
<evidence type="ECO:0000256" key="20">
    <source>
        <dbReference type="ARBA" id="ARBA00074947"/>
    </source>
</evidence>
<gene>
    <name evidence="26" type="primary">atp7b</name>
</gene>
<comment type="subcellular location">
    <subcellularLocation>
        <location evidence="1">Golgi apparatus</location>
        <location evidence="1">trans-Golgi network membrane</location>
        <topology evidence="1">Multi-pass membrane protein</topology>
    </subcellularLocation>
    <subcellularLocation>
        <location evidence="2">Late endosome</location>
    </subcellularLocation>
    <subcellularLocation>
        <location evidence="22">Membrane</location>
    </subcellularLocation>
</comment>
<keyword evidence="10" id="KW-0187">Copper transport</keyword>
<dbReference type="FunFam" id="3.40.50.1000:FF:000092">
    <property type="entry name" value="copper-transporting ATPase 1 isoform X2"/>
    <property type="match status" value="1"/>
</dbReference>
<dbReference type="SUPFAM" id="SSF81653">
    <property type="entry name" value="Calcium ATPase, transduction domain A"/>
    <property type="match status" value="1"/>
</dbReference>
<dbReference type="CDD" id="cd00371">
    <property type="entry name" value="HMA"/>
    <property type="match status" value="5"/>
</dbReference>
<dbReference type="GO" id="GO:0055070">
    <property type="term" value="P:copper ion homeostasis"/>
    <property type="evidence" value="ECO:0007669"/>
    <property type="project" value="TreeGrafter"/>
</dbReference>
<feature type="domain" description="HMA" evidence="24">
    <location>
        <begin position="126"/>
        <end position="192"/>
    </location>
</feature>
<dbReference type="SFLD" id="SFLDS00003">
    <property type="entry name" value="Haloacid_Dehalogenase"/>
    <property type="match status" value="1"/>
</dbReference>
<feature type="transmembrane region" description="Helical" evidence="22">
    <location>
        <begin position="717"/>
        <end position="738"/>
    </location>
</feature>
<comment type="subunit">
    <text evidence="19">Monomer. Interacts with COMMD1/MURR1. Interacts with DCTN4, in a copper-dependent manner. Interacts with ATOX1. Interacts (via C-terminus) with ZBTB16/PLZF.</text>
</comment>
<dbReference type="InterPro" id="IPR008250">
    <property type="entry name" value="ATPase_P-typ_transduc_dom_A_sf"/>
</dbReference>
<feature type="domain" description="HMA" evidence="24">
    <location>
        <begin position="517"/>
        <end position="583"/>
    </location>
</feature>
<dbReference type="InterPro" id="IPR001757">
    <property type="entry name" value="P_typ_ATPase"/>
</dbReference>
<dbReference type="FunFam" id="3.40.50.1000:FF:000144">
    <property type="entry name" value="copper-transporting ATPase 1 isoform X2"/>
    <property type="match status" value="1"/>
</dbReference>
<dbReference type="PROSITE" id="PS50846">
    <property type="entry name" value="HMA_2"/>
    <property type="match status" value="5"/>
</dbReference>
<dbReference type="GO" id="GO:0140581">
    <property type="term" value="F:P-type monovalent copper transporter activity"/>
    <property type="evidence" value="ECO:0007669"/>
    <property type="project" value="UniProtKB-EC"/>
</dbReference>
<dbReference type="InterPro" id="IPR059000">
    <property type="entry name" value="ATPase_P-type_domA"/>
</dbReference>
<evidence type="ECO:0000256" key="9">
    <source>
        <dbReference type="ARBA" id="ARBA00022741"/>
    </source>
</evidence>
<evidence type="ECO:0000256" key="19">
    <source>
        <dbReference type="ARBA" id="ARBA00065683"/>
    </source>
</evidence>
<organism evidence="25 26">
    <name type="scientific">Clupea harengus</name>
    <name type="common">Atlantic herring</name>
    <dbReference type="NCBI Taxonomy" id="7950"/>
    <lineage>
        <taxon>Eukaryota</taxon>
        <taxon>Metazoa</taxon>
        <taxon>Chordata</taxon>
        <taxon>Craniata</taxon>
        <taxon>Vertebrata</taxon>
        <taxon>Euteleostomi</taxon>
        <taxon>Actinopterygii</taxon>
        <taxon>Neopterygii</taxon>
        <taxon>Teleostei</taxon>
        <taxon>Clupei</taxon>
        <taxon>Clupeiformes</taxon>
        <taxon>Clupeoidei</taxon>
        <taxon>Clupeidae</taxon>
        <taxon>Clupea</taxon>
    </lineage>
</organism>
<dbReference type="InterPro" id="IPR027256">
    <property type="entry name" value="P-typ_ATPase_IB"/>
</dbReference>
<feature type="domain" description="HMA" evidence="24">
    <location>
        <begin position="327"/>
        <end position="393"/>
    </location>
</feature>
<dbReference type="NCBIfam" id="TIGR01494">
    <property type="entry name" value="ATPase_P-type"/>
    <property type="match status" value="2"/>
</dbReference>
<dbReference type="Pfam" id="PF00702">
    <property type="entry name" value="Hydrolase"/>
    <property type="match status" value="1"/>
</dbReference>
<keyword evidence="9 22" id="KW-0547">Nucleotide-binding</keyword>
<feature type="transmembrane region" description="Helical" evidence="22">
    <location>
        <begin position="881"/>
        <end position="905"/>
    </location>
</feature>
<dbReference type="GO" id="GO:0016020">
    <property type="term" value="C:membrane"/>
    <property type="evidence" value="ECO:0007669"/>
    <property type="project" value="UniProtKB-SubCell"/>
</dbReference>
<dbReference type="FunFam" id="3.30.70.100:FF:000001">
    <property type="entry name" value="ATPase copper transporting beta"/>
    <property type="match status" value="5"/>
</dbReference>
<evidence type="ECO:0000256" key="21">
    <source>
        <dbReference type="ARBA" id="ARBA00083608"/>
    </source>
</evidence>
<feature type="domain" description="HMA" evidence="24">
    <location>
        <begin position="216"/>
        <end position="282"/>
    </location>
</feature>
<feature type="transmembrane region" description="Helical" evidence="22">
    <location>
        <begin position="1319"/>
        <end position="1339"/>
    </location>
</feature>
<evidence type="ECO:0000256" key="5">
    <source>
        <dbReference type="ARBA" id="ARBA00022448"/>
    </source>
</evidence>
<feature type="region of interest" description="Disordered" evidence="23">
    <location>
        <begin position="391"/>
        <end position="438"/>
    </location>
</feature>
<dbReference type="InterPro" id="IPR036412">
    <property type="entry name" value="HAD-like_sf"/>
</dbReference>
<dbReference type="Gene3D" id="2.70.150.10">
    <property type="entry name" value="Calcium-transporting ATPase, cytoplasmic transduction domain A"/>
    <property type="match status" value="1"/>
</dbReference>
<evidence type="ECO:0000256" key="15">
    <source>
        <dbReference type="ARBA" id="ARBA00023008"/>
    </source>
</evidence>
<dbReference type="NCBIfam" id="TIGR00003">
    <property type="entry name" value="copper ion binding protein"/>
    <property type="match status" value="4"/>
</dbReference>
<feature type="transmembrane region" description="Helical" evidence="22">
    <location>
        <begin position="925"/>
        <end position="948"/>
    </location>
</feature>
<dbReference type="SUPFAM" id="SSF55008">
    <property type="entry name" value="HMA, heavy metal-associated domain"/>
    <property type="match status" value="5"/>
</dbReference>
<comment type="similarity">
    <text evidence="3 22">Belongs to the cation transport ATPase (P-type) (TC 3.A.3) family. Type IB subfamily.</text>
</comment>
<evidence type="ECO:0000259" key="24">
    <source>
        <dbReference type="PROSITE" id="PS50846"/>
    </source>
</evidence>
<dbReference type="InterPro" id="IPR036163">
    <property type="entry name" value="HMA_dom_sf"/>
</dbReference>
<dbReference type="GO" id="GO:0005770">
    <property type="term" value="C:late endosome"/>
    <property type="evidence" value="ECO:0007669"/>
    <property type="project" value="UniProtKB-SubCell"/>
</dbReference>
<keyword evidence="15" id="KW-0186">Copper</keyword>
<dbReference type="SFLD" id="SFLDF00027">
    <property type="entry name" value="p-type_atpase"/>
    <property type="match status" value="1"/>
</dbReference>
<evidence type="ECO:0000256" key="1">
    <source>
        <dbReference type="ARBA" id="ARBA00004166"/>
    </source>
</evidence>
<dbReference type="Gene3D" id="3.30.70.100">
    <property type="match status" value="5"/>
</dbReference>
<dbReference type="FunFam" id="2.70.150.10:FF:000002">
    <property type="entry name" value="Copper-transporting ATPase 1, putative"/>
    <property type="match status" value="1"/>
</dbReference>
<evidence type="ECO:0000313" key="25">
    <source>
        <dbReference type="Proteomes" id="UP000515152"/>
    </source>
</evidence>
<evidence type="ECO:0000256" key="22">
    <source>
        <dbReference type="RuleBase" id="RU362081"/>
    </source>
</evidence>
<dbReference type="GO" id="GO:0043682">
    <property type="term" value="F:P-type divalent copper transporter activity"/>
    <property type="evidence" value="ECO:0007669"/>
    <property type="project" value="TreeGrafter"/>
</dbReference>
<dbReference type="FunFam" id="3.40.1110.10:FF:000015">
    <property type="entry name" value="ATPase copper transporting beta"/>
    <property type="match status" value="1"/>
</dbReference>
<dbReference type="SFLD" id="SFLDG00002">
    <property type="entry name" value="C1.7:_P-type_atpase_like"/>
    <property type="match status" value="1"/>
</dbReference>
<evidence type="ECO:0000256" key="3">
    <source>
        <dbReference type="ARBA" id="ARBA00006024"/>
    </source>
</evidence>
<evidence type="ECO:0000313" key="26">
    <source>
        <dbReference type="RefSeq" id="XP_012675225.2"/>
    </source>
</evidence>
<feature type="domain" description="HMA" evidence="24">
    <location>
        <begin position="441"/>
        <end position="507"/>
    </location>
</feature>
<protein>
    <recommendedName>
        <fullName evidence="20">Copper-transporting ATPase 2</fullName>
        <ecNumber evidence="4">7.2.2.8</ecNumber>
    </recommendedName>
    <alternativeName>
        <fullName evidence="21">Copper pump 2</fullName>
    </alternativeName>
</protein>
<evidence type="ECO:0000256" key="12">
    <source>
        <dbReference type="ARBA" id="ARBA00022842"/>
    </source>
</evidence>
<keyword evidence="25" id="KW-1185">Reference proteome</keyword>
<keyword evidence="12" id="KW-0460">Magnesium</keyword>
<evidence type="ECO:0000256" key="7">
    <source>
        <dbReference type="ARBA" id="ARBA00022723"/>
    </source>
</evidence>
<dbReference type="InterPro" id="IPR023298">
    <property type="entry name" value="ATPase_P-typ_TM_dom_sf"/>
</dbReference>
<dbReference type="Pfam" id="PF00403">
    <property type="entry name" value="HMA"/>
    <property type="match status" value="5"/>
</dbReference>
<evidence type="ECO:0000256" key="2">
    <source>
        <dbReference type="ARBA" id="ARBA00004603"/>
    </source>
</evidence>
<keyword evidence="17 22" id="KW-0472">Membrane</keyword>
<dbReference type="PROSITE" id="PS00154">
    <property type="entry name" value="ATPASE_E1_E2"/>
    <property type="match status" value="1"/>
</dbReference>
<dbReference type="InterPro" id="IPR018303">
    <property type="entry name" value="ATPase_P-typ_P_site"/>
</dbReference>
<evidence type="ECO:0000256" key="23">
    <source>
        <dbReference type="SAM" id="MobiDB-lite"/>
    </source>
</evidence>
<evidence type="ECO:0000256" key="8">
    <source>
        <dbReference type="ARBA" id="ARBA00022737"/>
    </source>
</evidence>
<dbReference type="InterPro" id="IPR006122">
    <property type="entry name" value="HMA_Cu_ion-bd"/>
</dbReference>
<dbReference type="Gene3D" id="3.40.1110.10">
    <property type="entry name" value="Calcium-transporting ATPase, cytoplasmic domain N"/>
    <property type="match status" value="1"/>
</dbReference>
<accession>A0A6P3VLN5</accession>
<keyword evidence="5" id="KW-0813">Transport</keyword>
<dbReference type="PRINTS" id="PR00119">
    <property type="entry name" value="CATATPASE"/>
</dbReference>
<name>A0A6P3VLN5_CLUHA</name>
<keyword evidence="14 22" id="KW-1133">Transmembrane helix</keyword>
<dbReference type="PANTHER" id="PTHR43520">
    <property type="entry name" value="ATP7, ISOFORM B"/>
    <property type="match status" value="1"/>
</dbReference>
<feature type="transmembrane region" description="Helical" evidence="22">
    <location>
        <begin position="689"/>
        <end position="711"/>
    </location>
</feature>
<dbReference type="SUPFAM" id="SSF81665">
    <property type="entry name" value="Calcium ATPase, transmembrane domain M"/>
    <property type="match status" value="1"/>
</dbReference>
<dbReference type="InterPro" id="IPR017969">
    <property type="entry name" value="Heavy-metal-associated_CS"/>
</dbReference>
<evidence type="ECO:0000256" key="4">
    <source>
        <dbReference type="ARBA" id="ARBA00012517"/>
    </source>
</evidence>
<dbReference type="InterPro" id="IPR006121">
    <property type="entry name" value="HMA_dom"/>
</dbReference>
<keyword evidence="16" id="KW-0406">Ion transport</keyword>
<dbReference type="Gene3D" id="3.40.50.1000">
    <property type="entry name" value="HAD superfamily/HAD-like"/>
    <property type="match status" value="1"/>
</dbReference>
<sequence length="1431" mass="153267">MKKFTSNVKSLNSLTRHASNSAVEQVCMVDCPQIIKPISLTPVFGEHVLGPDGVLHKDGQEAVKPKQENGGVSDAWPPPKLGFDNLGFVPGSPCEMCPQARGLCCGARDSAVGRDTQVLTPPVKSALVRIRVEGMTCQSCVQSIEGRIGELPGVMAIQVYLSDKEASVTFNPGQVGPEELRTHIEDMGFDAILTSSPIPTSSHGRKLEVNAAAGEVAMTLGVEGMHCGSCVHNIQEHVSGLLGVCSVSVSLETRHMDLKYDPSLVTLEMVKGLVEGIPPGNFHVTLPTLPVETPAGIWTTSSMEMTPSSQHLNSASTSQTSDSVPFPAATIGILGMTCNSCVQSIEGMISQRPGVQSIRVSLKKEKGMVIFNPTLTSAEELREAIEDMGFEATLEKEPSSTDKGTTSEPKGKTSPYHRPQPSNDLAAKVPRDQQSGEGTTQRCFIRVTGMTCASCVANIERSLLKHKGVVSVLVSLMAGKADVRYDPKVLDAVEVTGLISSLGFGAALIETNAVIDGKLDLSVTGMTCASCIHNIENKLLGTKGVFEVSVSLATTKAHVKFDPEILGARDIIRSIEALGFGASLIKSDGCGKNEALDHREEIQQWKQSFLFSLVFGVPVMGLMIYMMVMDSQHQEHGGSMPHEQNVFPGLSILNLAFFLLCTPVQIFGGRYFYIQAYRSLKHKVANMDVLIVLATTISYIYSCVVLLVAIAEKAEQSPVTFFDTPPMLFVFIALGRWLEHIAKSKTSEALAKLMSLQATDATIVTLGPDNSILREEQVSVDLVQRGDVVKVAPGGKFPVDGKVIEGSSMADESLITGEPMPVSKKPGSYVIAGSINGHGALLVEATHVGADTTLSQIVKLVEEAQTSKAPIQQFADKLSGYFVPFIILVSVVTLVVWLIIGFLDFDIVAEYFPGYDKNIPHTDVIVRFAFQTSLTVLSIACPCALGLATPTAVMVGTGVGAQNGILIKGGEPLEMAHKIKAVMFDKTGTITNGVPKVTRVLVLWDQARMPLRKVLAVVGTAEASSEHPLGMAVTKHCKQELDTKTLGFCHDFQAVPGCGISCRVSNIDELLRNLDQTAISLETHLTIQGATTDESILLNGSEPACNPGTYSVLIGNREWMRRNGLHITTDVDEAMTSHETKGQTAILVAIDGVLCAMLAIADTVKPESALAVHTLRSMGIDVVMITGDNRRTAKAIATQVGIRKVFAEVLPSHKVAKVQELQEQGLRVAMVGDGVNDSPALARADLGIAIGTGTDVAIEAADVVLIRNDLLDVVASIELSKKTVQRIRINFVFALIYNLLGIPIAAGVFMPAGLVLQPWMGSAAMAASSVSVVVSSLLLRLYKKTPVELYELRAQGHMKSLNPSQVSIHVGLDDRQRTPPSGRHTWDRQSQGGYIPESLRPPSQAAEAPSSSIALDRRSLLDDEGEVDLIV</sequence>
<dbReference type="Pfam" id="PF00122">
    <property type="entry name" value="E1-E2_ATPase"/>
    <property type="match status" value="1"/>
</dbReference>
<evidence type="ECO:0000256" key="11">
    <source>
        <dbReference type="ARBA" id="ARBA00022840"/>
    </source>
</evidence>
<dbReference type="InterPro" id="IPR023299">
    <property type="entry name" value="ATPase_P-typ_cyto_dom_N"/>
</dbReference>
<dbReference type="GO" id="GO:0016887">
    <property type="term" value="F:ATP hydrolysis activity"/>
    <property type="evidence" value="ECO:0007669"/>
    <property type="project" value="InterPro"/>
</dbReference>
<dbReference type="CDD" id="cd02094">
    <property type="entry name" value="P-type_ATPase_Cu-like"/>
    <property type="match status" value="1"/>
</dbReference>
<evidence type="ECO:0000256" key="17">
    <source>
        <dbReference type="ARBA" id="ARBA00023136"/>
    </source>
</evidence>
<comment type="catalytic activity">
    <reaction evidence="18">
        <text>Cu(+)(in) + ATP + H2O = Cu(+)(out) + ADP + phosphate + H(+)</text>
        <dbReference type="Rhea" id="RHEA:25792"/>
        <dbReference type="ChEBI" id="CHEBI:15377"/>
        <dbReference type="ChEBI" id="CHEBI:15378"/>
        <dbReference type="ChEBI" id="CHEBI:30616"/>
        <dbReference type="ChEBI" id="CHEBI:43474"/>
        <dbReference type="ChEBI" id="CHEBI:49552"/>
        <dbReference type="ChEBI" id="CHEBI:456216"/>
        <dbReference type="EC" id="7.2.2.8"/>
    </reaction>
</comment>
<proteinExistence type="inferred from homology"/>
<reference evidence="26" key="1">
    <citation type="submission" date="2025-08" db="UniProtKB">
        <authorList>
            <consortium name="RefSeq"/>
        </authorList>
    </citation>
    <scope>IDENTIFICATION</scope>
</reference>
<dbReference type="SUPFAM" id="SSF56784">
    <property type="entry name" value="HAD-like"/>
    <property type="match status" value="1"/>
</dbReference>
<dbReference type="KEGG" id="char:105893361"/>
<keyword evidence="8" id="KW-0677">Repeat</keyword>
<feature type="transmembrane region" description="Helical" evidence="22">
    <location>
        <begin position="648"/>
        <end position="668"/>
    </location>
</feature>
<evidence type="ECO:0000256" key="16">
    <source>
        <dbReference type="ARBA" id="ARBA00023065"/>
    </source>
</evidence>
<evidence type="ECO:0000256" key="10">
    <source>
        <dbReference type="ARBA" id="ARBA00022796"/>
    </source>
</evidence>
<evidence type="ECO:0000256" key="18">
    <source>
        <dbReference type="ARBA" id="ARBA00049289"/>
    </source>
</evidence>
<dbReference type="GO" id="GO:0005524">
    <property type="term" value="F:ATP binding"/>
    <property type="evidence" value="ECO:0007669"/>
    <property type="project" value="UniProtKB-UniRule"/>
</dbReference>
<dbReference type="PROSITE" id="PS01047">
    <property type="entry name" value="HMA_1"/>
    <property type="match status" value="5"/>
</dbReference>